<comment type="function">
    <text evidence="6">Also exhibits azoreductase activity. Catalyzes the reductive cleavage of the azo bond in aromatic azo compounds to the corresponding amines.</text>
</comment>
<dbReference type="GO" id="GO:0016655">
    <property type="term" value="F:oxidoreductase activity, acting on NAD(P)H, quinone or similar compound as acceptor"/>
    <property type="evidence" value="ECO:0007669"/>
    <property type="project" value="InterPro"/>
</dbReference>
<feature type="domain" description="Flavodoxin-like fold" evidence="7">
    <location>
        <begin position="1"/>
        <end position="176"/>
    </location>
</feature>
<comment type="catalytic activity">
    <reaction evidence="5">
        <text>N,N-dimethyl-1,4-phenylenediamine + anthranilate + 2 NAD(+) = 2-(4-dimethylaminophenyl)diazenylbenzoate + 2 NADH + 2 H(+)</text>
        <dbReference type="Rhea" id="RHEA:55872"/>
        <dbReference type="ChEBI" id="CHEBI:15378"/>
        <dbReference type="ChEBI" id="CHEBI:15783"/>
        <dbReference type="ChEBI" id="CHEBI:16567"/>
        <dbReference type="ChEBI" id="CHEBI:57540"/>
        <dbReference type="ChEBI" id="CHEBI:57945"/>
        <dbReference type="ChEBI" id="CHEBI:71579"/>
        <dbReference type="EC" id="1.7.1.17"/>
    </reaction>
    <physiologicalReaction direction="right-to-left" evidence="5">
        <dbReference type="Rhea" id="RHEA:55874"/>
    </physiologicalReaction>
</comment>
<evidence type="ECO:0000313" key="8">
    <source>
        <dbReference type="EMBL" id="TQS46717.1"/>
    </source>
</evidence>
<dbReference type="PANTHER" id="PTHR43741:SF4">
    <property type="entry name" value="FMN-DEPENDENT NADH:QUINONE OXIDOREDUCTASE"/>
    <property type="match status" value="1"/>
</dbReference>
<proteinExistence type="inferred from homology"/>
<protein>
    <recommendedName>
        <fullName evidence="6">FMN dependent NADH:quinone oxidoreductase</fullName>
        <ecNumber evidence="6">1.6.5.-</ecNumber>
    </recommendedName>
    <alternativeName>
        <fullName evidence="6">Azo-dye reductase</fullName>
    </alternativeName>
    <alternativeName>
        <fullName evidence="6">FMN-dependent NADH-azo compound oxidoreductase</fullName>
    </alternativeName>
    <alternativeName>
        <fullName evidence="6">FMN-dependent NADH-azoreductase</fullName>
        <ecNumber evidence="6">1.7.1.17</ecNumber>
    </alternativeName>
</protein>
<dbReference type="EC" id="1.7.1.17" evidence="6"/>
<dbReference type="Proteomes" id="UP000317982">
    <property type="component" value="Unassembled WGS sequence"/>
</dbReference>
<evidence type="ECO:0000256" key="6">
    <source>
        <dbReference type="HAMAP-Rule" id="MF_01216"/>
    </source>
</evidence>
<dbReference type="PANTHER" id="PTHR43741">
    <property type="entry name" value="FMN-DEPENDENT NADH-AZOREDUCTASE 1"/>
    <property type="match status" value="1"/>
</dbReference>
<dbReference type="OrthoDB" id="9805013at2"/>
<comment type="function">
    <text evidence="6">Quinone reductase that provides resistance to thiol-specific stress caused by electrophilic quinones.</text>
</comment>
<dbReference type="InParanoid" id="A0A545AZH5"/>
<dbReference type="InterPro" id="IPR003680">
    <property type="entry name" value="Flavodoxin_fold"/>
</dbReference>
<organism evidence="8 9">
    <name type="scientific">Cryptosporangium phraense</name>
    <dbReference type="NCBI Taxonomy" id="2593070"/>
    <lineage>
        <taxon>Bacteria</taxon>
        <taxon>Bacillati</taxon>
        <taxon>Actinomycetota</taxon>
        <taxon>Actinomycetes</taxon>
        <taxon>Cryptosporangiales</taxon>
        <taxon>Cryptosporangiaceae</taxon>
        <taxon>Cryptosporangium</taxon>
    </lineage>
</organism>
<dbReference type="GO" id="GO:0009055">
    <property type="term" value="F:electron transfer activity"/>
    <property type="evidence" value="ECO:0007669"/>
    <property type="project" value="UniProtKB-UniRule"/>
</dbReference>
<dbReference type="InterPro" id="IPR050104">
    <property type="entry name" value="FMN-dep_NADH:Q_OxRdtase_AzoR1"/>
</dbReference>
<dbReference type="EC" id="1.6.5.-" evidence="6"/>
<accession>A0A545AZH5</accession>
<comment type="similarity">
    <text evidence="6">Belongs to the azoreductase type 1 family.</text>
</comment>
<gene>
    <name evidence="6" type="primary">azoR</name>
    <name evidence="8" type="ORF">FL583_00080</name>
</gene>
<keyword evidence="4 6" id="KW-0520">NAD</keyword>
<dbReference type="InterPro" id="IPR023048">
    <property type="entry name" value="NADH:quinone_OxRdtase_FMN_depd"/>
</dbReference>
<sequence>MTLYRLDASIRTEGSVSRAVADTVQAAWRAQHPDASITRRDIGLDPLPADTWSTIIRSVMNPGAEPTPAVTAATSLAATLADELVAADAYLFAIPLYNYGVPASVKNWVDTLITTPAFAPGAPSAIAGRPGILVTVRGGGYAPGTPREGWDHNTPYLRRVLVDMWGLDLEIVEAELTLAEVTPAMAELRPLAAESLANAHTNAELTGKALAERLSASAA</sequence>
<dbReference type="HAMAP" id="MF_01216">
    <property type="entry name" value="Azoreductase_type1"/>
    <property type="match status" value="1"/>
</dbReference>
<feature type="binding site" evidence="6">
    <location>
        <position position="9"/>
    </location>
    <ligand>
        <name>FMN</name>
        <dbReference type="ChEBI" id="CHEBI:58210"/>
    </ligand>
</feature>
<evidence type="ECO:0000256" key="5">
    <source>
        <dbReference type="ARBA" id="ARBA00048542"/>
    </source>
</evidence>
<comment type="caution">
    <text evidence="8">The sequence shown here is derived from an EMBL/GenBank/DDBJ whole genome shotgun (WGS) entry which is preliminary data.</text>
</comment>
<comment type="subunit">
    <text evidence="6">Homodimer.</text>
</comment>
<evidence type="ECO:0000256" key="2">
    <source>
        <dbReference type="ARBA" id="ARBA00022643"/>
    </source>
</evidence>
<comment type="caution">
    <text evidence="6">Lacks conserved residue(s) required for the propagation of feature annotation.</text>
</comment>
<evidence type="ECO:0000256" key="4">
    <source>
        <dbReference type="ARBA" id="ARBA00023027"/>
    </source>
</evidence>
<dbReference type="SUPFAM" id="SSF52218">
    <property type="entry name" value="Flavoproteins"/>
    <property type="match status" value="1"/>
</dbReference>
<dbReference type="RefSeq" id="WP_142702336.1">
    <property type="nucleotide sequence ID" value="NZ_VIRS01000001.1"/>
</dbReference>
<dbReference type="AlphaFoldDB" id="A0A545AZH5"/>
<name>A0A545AZH5_9ACTN</name>
<dbReference type="Pfam" id="PF02525">
    <property type="entry name" value="Flavodoxin_2"/>
    <property type="match status" value="1"/>
</dbReference>
<keyword evidence="2 6" id="KW-0288">FMN</keyword>
<keyword evidence="3 6" id="KW-0560">Oxidoreductase</keyword>
<dbReference type="Gene3D" id="3.40.50.360">
    <property type="match status" value="1"/>
</dbReference>
<dbReference type="GO" id="GO:0016652">
    <property type="term" value="F:oxidoreductase activity, acting on NAD(P)H as acceptor"/>
    <property type="evidence" value="ECO:0007669"/>
    <property type="project" value="UniProtKB-UniRule"/>
</dbReference>
<evidence type="ECO:0000256" key="3">
    <source>
        <dbReference type="ARBA" id="ARBA00023002"/>
    </source>
</evidence>
<dbReference type="EMBL" id="VIRS01000001">
    <property type="protein sequence ID" value="TQS46717.1"/>
    <property type="molecule type" value="Genomic_DNA"/>
</dbReference>
<feature type="binding site" evidence="6">
    <location>
        <begin position="15"/>
        <end position="17"/>
    </location>
    <ligand>
        <name>FMN</name>
        <dbReference type="ChEBI" id="CHEBI:58210"/>
    </ligand>
</feature>
<keyword evidence="9" id="KW-1185">Reference proteome</keyword>
<evidence type="ECO:0000256" key="1">
    <source>
        <dbReference type="ARBA" id="ARBA00022630"/>
    </source>
</evidence>
<comment type="cofactor">
    <cofactor evidence="6">
        <name>FMN</name>
        <dbReference type="ChEBI" id="CHEBI:58210"/>
    </cofactor>
    <text evidence="6">Binds 1 FMN per subunit.</text>
</comment>
<dbReference type="InterPro" id="IPR029039">
    <property type="entry name" value="Flavoprotein-like_sf"/>
</dbReference>
<reference evidence="8 9" key="1">
    <citation type="submission" date="2019-07" db="EMBL/GenBank/DDBJ databases">
        <title>Cryptosporangium phraense sp. nov., isolated from plant litter.</title>
        <authorList>
            <person name="Suriyachadkun C."/>
        </authorList>
    </citation>
    <scope>NUCLEOTIDE SEQUENCE [LARGE SCALE GENOMIC DNA]</scope>
    <source>
        <strain evidence="8 9">A-T 5661</strain>
    </source>
</reference>
<keyword evidence="1 6" id="KW-0285">Flavoprotein</keyword>
<evidence type="ECO:0000313" key="9">
    <source>
        <dbReference type="Proteomes" id="UP000317982"/>
    </source>
</evidence>
<evidence type="ECO:0000259" key="7">
    <source>
        <dbReference type="Pfam" id="PF02525"/>
    </source>
</evidence>
<dbReference type="GO" id="GO:0010181">
    <property type="term" value="F:FMN binding"/>
    <property type="evidence" value="ECO:0007669"/>
    <property type="project" value="UniProtKB-UniRule"/>
</dbReference>
<comment type="catalytic activity">
    <reaction evidence="6">
        <text>2 a quinone + NADH + H(+) = 2 a 1,4-benzosemiquinone + NAD(+)</text>
        <dbReference type="Rhea" id="RHEA:65952"/>
        <dbReference type="ChEBI" id="CHEBI:15378"/>
        <dbReference type="ChEBI" id="CHEBI:57540"/>
        <dbReference type="ChEBI" id="CHEBI:57945"/>
        <dbReference type="ChEBI" id="CHEBI:132124"/>
        <dbReference type="ChEBI" id="CHEBI:134225"/>
    </reaction>
</comment>